<name>A0A221MBU6_9BACI</name>
<reference evidence="3 4" key="1">
    <citation type="journal article" date="2003" name="Int. J. Syst. Evol. Microbiol.">
        <title>Virgibacillus carmonensis sp. nov., Virgibacillus necropolis sp. nov. and Virgibacillus picturae sp. nov., three novel species isolated from deteriorated mural paintings, transfer of the species of the genus salibacillus to Virgibacillus, as Virgibacillus marismortui comb. nov. and Virgibacillus salexigens comb. nov., and emended description of the genus Virgibacillus.</title>
        <authorList>
            <person name="Heyrman J."/>
            <person name="Logan N.A."/>
            <person name="Busse H.J."/>
            <person name="Balcaen A."/>
            <person name="Lebbe L."/>
            <person name="Rodriguez-Diaz M."/>
            <person name="Swings J."/>
            <person name="De Vos P."/>
        </authorList>
    </citation>
    <scope>NUCLEOTIDE SEQUENCE [LARGE SCALE GENOMIC DNA]</scope>
    <source>
        <strain evidence="3 4">LMG 19488</strain>
    </source>
</reference>
<dbReference type="RefSeq" id="WP_089531965.1">
    <property type="nucleotide sequence ID" value="NZ_CP022437.1"/>
</dbReference>
<evidence type="ECO:0000256" key="2">
    <source>
        <dbReference type="SAM" id="SignalP"/>
    </source>
</evidence>
<feature type="region of interest" description="Disordered" evidence="1">
    <location>
        <begin position="53"/>
        <end position="79"/>
    </location>
</feature>
<organism evidence="3 4">
    <name type="scientific">Virgibacillus necropolis</name>
    <dbReference type="NCBI Taxonomy" id="163877"/>
    <lineage>
        <taxon>Bacteria</taxon>
        <taxon>Bacillati</taxon>
        <taxon>Bacillota</taxon>
        <taxon>Bacilli</taxon>
        <taxon>Bacillales</taxon>
        <taxon>Bacillaceae</taxon>
        <taxon>Virgibacillus</taxon>
    </lineage>
</organism>
<gene>
    <name evidence="3" type="ORF">CFK40_08865</name>
</gene>
<accession>A0A221MBU6</accession>
<keyword evidence="4" id="KW-1185">Reference proteome</keyword>
<dbReference type="Proteomes" id="UP000204391">
    <property type="component" value="Chromosome"/>
</dbReference>
<keyword evidence="2" id="KW-0732">Signal</keyword>
<dbReference type="PROSITE" id="PS51257">
    <property type="entry name" value="PROKAR_LIPOPROTEIN"/>
    <property type="match status" value="1"/>
</dbReference>
<dbReference type="InterPro" id="IPR019076">
    <property type="entry name" value="Spore_lipoprot_YhcN/YlaJ-like"/>
</dbReference>
<dbReference type="Pfam" id="PF09580">
    <property type="entry name" value="Spore_YhcN_YlaJ"/>
    <property type="match status" value="1"/>
</dbReference>
<evidence type="ECO:0000313" key="4">
    <source>
        <dbReference type="Proteomes" id="UP000204391"/>
    </source>
</evidence>
<feature type="chain" id="PRO_5039521480" description="Sporulation protein" evidence="2">
    <location>
        <begin position="22"/>
        <end position="187"/>
    </location>
</feature>
<dbReference type="KEGG" id="vne:CFK40_08865"/>
<sequence length="187" mass="21468">MKFSYVGLLFIVLVTAGCTNGQNNEANNDEQIQTQPIHYETREEQNERLGIRNQTIGEKGGYPQSEQKEINRGDNTVGENTDIFTSEQSKVIADHLTDRRDIKAAQVAITDEKIVVAVMLSEYTDDEIGEKIEKEVRTFDQNKTIVVYTDSIYWDRMNNLKSGLKRSESPNEIKEDMEWLFNPGRDQ</sequence>
<evidence type="ECO:0000313" key="3">
    <source>
        <dbReference type="EMBL" id="ASN05115.1"/>
    </source>
</evidence>
<dbReference type="OrthoDB" id="2969417at2"/>
<dbReference type="EMBL" id="CP022437">
    <property type="protein sequence ID" value="ASN05115.1"/>
    <property type="molecule type" value="Genomic_DNA"/>
</dbReference>
<evidence type="ECO:0000256" key="1">
    <source>
        <dbReference type="SAM" id="MobiDB-lite"/>
    </source>
</evidence>
<evidence type="ECO:0008006" key="5">
    <source>
        <dbReference type="Google" id="ProtNLM"/>
    </source>
</evidence>
<protein>
    <recommendedName>
        <fullName evidence="5">Sporulation protein</fullName>
    </recommendedName>
</protein>
<proteinExistence type="predicted"/>
<dbReference type="AlphaFoldDB" id="A0A221MBU6"/>
<feature type="signal peptide" evidence="2">
    <location>
        <begin position="1"/>
        <end position="21"/>
    </location>
</feature>